<organism evidence="8 9">
    <name type="scientific">Sphingomonas bisphenolicum</name>
    <dbReference type="NCBI Taxonomy" id="296544"/>
    <lineage>
        <taxon>Bacteria</taxon>
        <taxon>Pseudomonadati</taxon>
        <taxon>Pseudomonadota</taxon>
        <taxon>Alphaproteobacteria</taxon>
        <taxon>Sphingomonadales</taxon>
        <taxon>Sphingomonadaceae</taxon>
        <taxon>Sphingomonas</taxon>
    </lineage>
</organism>
<sequence length="390" mass="40078">MTITHAKAFLLPITLAVLLAGCGGSAGNEAGNAASPMEHEAGGETTHTEEEGRIILSDDQITSAGIQLGRPVTGGSATLELPATVEGDPQGTQVVAAAIGGRVVSLTRNLGQSVVRGQTIAIIESREAAVLKGDMEATRARLALANSNLAREQRLFAQRVSPEQDLIAARTAAIEAGIAYRQAQSQVSAAGGGGGGLNRLGIAAPVSGQVISRSVVLGQTVAADTELYRIANLSSVSIALHLQPADAGRVKPGNRVIVKAADREAAARISFVSPVLDAQTRMVPVIAMLDNRAGRWRVGEPVTASVDLADSGGDGAIRIPTTAVQTVENKSVVFVRTDSGFQAVPVTLGDNSGSSVIVRAGLKGTERIATTNSFTLKAELGKGEATHEDH</sequence>
<dbReference type="Pfam" id="PF25973">
    <property type="entry name" value="BSH_CzcB"/>
    <property type="match status" value="1"/>
</dbReference>
<evidence type="ECO:0000313" key="9">
    <source>
        <dbReference type="Proteomes" id="UP001059971"/>
    </source>
</evidence>
<evidence type="ECO:0000256" key="2">
    <source>
        <dbReference type="ARBA" id="ARBA00022448"/>
    </source>
</evidence>
<evidence type="ECO:0000256" key="3">
    <source>
        <dbReference type="SAM" id="MobiDB-lite"/>
    </source>
</evidence>
<dbReference type="InterPro" id="IPR058647">
    <property type="entry name" value="BSH_CzcB-like"/>
</dbReference>
<protein>
    <submittedName>
        <fullName evidence="8">Secretion protein HlyD</fullName>
    </submittedName>
</protein>
<dbReference type="InterPro" id="IPR058649">
    <property type="entry name" value="CzcB_C"/>
</dbReference>
<dbReference type="Gene3D" id="2.40.30.170">
    <property type="match status" value="1"/>
</dbReference>
<comment type="similarity">
    <text evidence="1">Belongs to the membrane fusion protein (MFP) (TC 8.A.1) family.</text>
</comment>
<feature type="chain" id="PRO_5046728172" evidence="4">
    <location>
        <begin position="27"/>
        <end position="390"/>
    </location>
</feature>
<dbReference type="PANTHER" id="PTHR30097">
    <property type="entry name" value="CATION EFFLUX SYSTEM PROTEIN CUSB"/>
    <property type="match status" value="1"/>
</dbReference>
<keyword evidence="2" id="KW-0813">Transport</keyword>
<dbReference type="InterPro" id="IPR006143">
    <property type="entry name" value="RND_pump_MFP"/>
</dbReference>
<gene>
    <name evidence="8" type="ORF">SBA_ch1_02070</name>
</gene>
<evidence type="ECO:0000256" key="4">
    <source>
        <dbReference type="SAM" id="SignalP"/>
    </source>
</evidence>
<reference evidence="8" key="1">
    <citation type="submission" date="2018-07" db="EMBL/GenBank/DDBJ databases">
        <title>Complete genome sequence of Sphingomonas bisphenolicum strain AO1, a bisphenol A degradative bacterium isolated from Japanese farm field.</title>
        <authorList>
            <person name="Murakami M."/>
            <person name="Koh M."/>
            <person name="Koba S."/>
            <person name="Matsumura Y."/>
        </authorList>
    </citation>
    <scope>NUCLEOTIDE SEQUENCE</scope>
    <source>
        <strain evidence="8">AO1</strain>
    </source>
</reference>
<feature type="domain" description="CzcB-like barrel-sandwich hybrid" evidence="6">
    <location>
        <begin position="92"/>
        <end position="232"/>
    </location>
</feature>
<evidence type="ECO:0000313" key="8">
    <source>
        <dbReference type="EMBL" id="BBF68007.1"/>
    </source>
</evidence>
<feature type="compositionally biased region" description="Basic and acidic residues" evidence="3">
    <location>
        <begin position="37"/>
        <end position="49"/>
    </location>
</feature>
<dbReference type="InterPro" id="IPR051909">
    <property type="entry name" value="MFP_Cation_Efflux"/>
</dbReference>
<accession>A0ABM7FSP1</accession>
<keyword evidence="4" id="KW-0732">Signal</keyword>
<dbReference type="PROSITE" id="PS51257">
    <property type="entry name" value="PROKAR_LIPOPROTEIN"/>
    <property type="match status" value="1"/>
</dbReference>
<dbReference type="Gene3D" id="2.40.50.100">
    <property type="match status" value="1"/>
</dbReference>
<feature type="domain" description="CzcB-like C-terminal circularly permuted SH3-like" evidence="7">
    <location>
        <begin position="317"/>
        <end position="377"/>
    </location>
</feature>
<dbReference type="Gene3D" id="1.10.287.470">
    <property type="entry name" value="Helix hairpin bin"/>
    <property type="match status" value="1"/>
</dbReference>
<proteinExistence type="inferred from homology"/>
<name>A0ABM7FSP1_9SPHN</name>
<keyword evidence="9" id="KW-1185">Reference proteome</keyword>
<feature type="domain" description="CzcB-like alpha-helical hairpin" evidence="5">
    <location>
        <begin position="131"/>
        <end position="189"/>
    </location>
</feature>
<evidence type="ECO:0000259" key="5">
    <source>
        <dbReference type="Pfam" id="PF25893"/>
    </source>
</evidence>
<dbReference type="NCBIfam" id="TIGR01730">
    <property type="entry name" value="RND_mfp"/>
    <property type="match status" value="1"/>
</dbReference>
<dbReference type="Gene3D" id="2.40.420.20">
    <property type="match status" value="1"/>
</dbReference>
<dbReference type="PANTHER" id="PTHR30097:SF4">
    <property type="entry name" value="SLR6042 PROTEIN"/>
    <property type="match status" value="1"/>
</dbReference>
<dbReference type="InterPro" id="IPR058648">
    <property type="entry name" value="HH_CzcB-like"/>
</dbReference>
<dbReference type="EMBL" id="AP018817">
    <property type="protein sequence ID" value="BBF68007.1"/>
    <property type="molecule type" value="Genomic_DNA"/>
</dbReference>
<dbReference type="Pfam" id="PF25893">
    <property type="entry name" value="HH_CzcB"/>
    <property type="match status" value="1"/>
</dbReference>
<dbReference type="Pfam" id="PF25975">
    <property type="entry name" value="CzcB_C"/>
    <property type="match status" value="1"/>
</dbReference>
<dbReference type="SUPFAM" id="SSF111369">
    <property type="entry name" value="HlyD-like secretion proteins"/>
    <property type="match status" value="1"/>
</dbReference>
<feature type="region of interest" description="Disordered" evidence="3">
    <location>
        <begin position="30"/>
        <end position="49"/>
    </location>
</feature>
<evidence type="ECO:0000259" key="6">
    <source>
        <dbReference type="Pfam" id="PF25973"/>
    </source>
</evidence>
<evidence type="ECO:0000256" key="1">
    <source>
        <dbReference type="ARBA" id="ARBA00009477"/>
    </source>
</evidence>
<dbReference type="Proteomes" id="UP001059971">
    <property type="component" value="Chromosome 1"/>
</dbReference>
<evidence type="ECO:0000259" key="7">
    <source>
        <dbReference type="Pfam" id="PF25975"/>
    </source>
</evidence>
<dbReference type="RefSeq" id="WP_261935590.1">
    <property type="nucleotide sequence ID" value="NZ_AP018817.1"/>
</dbReference>
<feature type="signal peptide" evidence="4">
    <location>
        <begin position="1"/>
        <end position="26"/>
    </location>
</feature>